<dbReference type="InParanoid" id="A0A1V8SDH8"/>
<keyword evidence="3" id="KW-0812">Transmembrane</keyword>
<dbReference type="GO" id="GO:0006751">
    <property type="term" value="P:glutathione catabolic process"/>
    <property type="evidence" value="ECO:0007669"/>
    <property type="project" value="InterPro"/>
</dbReference>
<feature type="chain" id="PRO_5012167078" description="Vacuolar sorting protein Vps3844 C-terminal domain-containing protein" evidence="4">
    <location>
        <begin position="19"/>
        <end position="563"/>
    </location>
</feature>
<feature type="region of interest" description="Disordered" evidence="2">
    <location>
        <begin position="459"/>
        <end position="479"/>
    </location>
</feature>
<dbReference type="InterPro" id="IPR053065">
    <property type="entry name" value="Archenteron_Induction-Rel"/>
</dbReference>
<dbReference type="OrthoDB" id="5583277at2759"/>
<dbReference type="InterPro" id="IPR006840">
    <property type="entry name" value="ChaC"/>
</dbReference>
<feature type="domain" description="Vacuolar sorting protein Vps3844 C-terminal" evidence="5">
    <location>
        <begin position="267"/>
        <end position="373"/>
    </location>
</feature>
<evidence type="ECO:0000313" key="6">
    <source>
        <dbReference type="EMBL" id="OQN97206.1"/>
    </source>
</evidence>
<dbReference type="AlphaFoldDB" id="A0A1V8SDH8"/>
<dbReference type="GO" id="GO:0005783">
    <property type="term" value="C:endoplasmic reticulum"/>
    <property type="evidence" value="ECO:0007669"/>
    <property type="project" value="TreeGrafter"/>
</dbReference>
<dbReference type="InterPro" id="IPR024382">
    <property type="entry name" value="Vps3844_C"/>
</dbReference>
<keyword evidence="3" id="KW-0472">Membrane</keyword>
<feature type="transmembrane region" description="Helical" evidence="3">
    <location>
        <begin position="338"/>
        <end position="360"/>
    </location>
</feature>
<dbReference type="PANTHER" id="PTHR36853:SF1">
    <property type="entry name" value="DUF3844 DOMAIN-CONTAINING PROTEIN"/>
    <property type="match status" value="1"/>
</dbReference>
<dbReference type="Pfam" id="PF12955">
    <property type="entry name" value="Vps3844_C"/>
    <property type="match status" value="1"/>
</dbReference>
<evidence type="ECO:0000256" key="4">
    <source>
        <dbReference type="SAM" id="SignalP"/>
    </source>
</evidence>
<proteinExistence type="predicted"/>
<keyword evidence="3" id="KW-1133">Transmembrane helix</keyword>
<keyword evidence="1" id="KW-0456">Lyase</keyword>
<accession>A0A1V8SDH8</accession>
<keyword evidence="4" id="KW-0732">Signal</keyword>
<evidence type="ECO:0000256" key="2">
    <source>
        <dbReference type="SAM" id="MobiDB-lite"/>
    </source>
</evidence>
<gene>
    <name evidence="6" type="ORF">B0A48_16747</name>
</gene>
<name>A0A1V8SDH8_9PEZI</name>
<dbReference type="STRING" id="1507870.A0A1V8SDH8"/>
<dbReference type="EMBL" id="NAJO01000056">
    <property type="protein sequence ID" value="OQN97206.1"/>
    <property type="molecule type" value="Genomic_DNA"/>
</dbReference>
<dbReference type="GO" id="GO:0061928">
    <property type="term" value="F:glutathione specific gamma-glutamylcyclotransferase activity"/>
    <property type="evidence" value="ECO:0007669"/>
    <property type="project" value="InterPro"/>
</dbReference>
<evidence type="ECO:0000256" key="1">
    <source>
        <dbReference type="ARBA" id="ARBA00023239"/>
    </source>
</evidence>
<evidence type="ECO:0000256" key="3">
    <source>
        <dbReference type="SAM" id="Phobius"/>
    </source>
</evidence>
<dbReference type="Proteomes" id="UP000192596">
    <property type="component" value="Unassembled WGS sequence"/>
</dbReference>
<sequence length="563" mass="61240">MRLTSLPLLSAIGCVAHAAATATGHVYTFVPAREAAPVVESQTLSPATSRLVLAQRAGVEDFHIDGALSEEEIDAINTHGRKTPLLRSDGRTGNAFLLAFTKDEADVTHVPESTASFTVSPAPERTSTLHLFLDLITQADPSHAFPELELDEFFRTPNGDLYLFASSPAVLATTVVQLRNEATWHITALLMPLYDSTSTWGTYSMPNVEYPLQPRQAKRQVLPYDPEEPLAEPSYHQSLSDNTSDPLQIFKSNNTQTRPLEGILPACFPSLSACQATTRNCTGHGSCSLKYTNKDAGSGLGACYSCACQVSVVTTDGKKKTTTWGGPACQKRDVSVEFWLIVLFTVGLIFVVGFAVGTVWEMGSEELPSVIGAGVVDMEAATTLREDHRGTPEQPGRVVTLIDRQLWETLTDQHPSAPPQVQGAAYRIPSKHVAEVKAYLDIREINGYSMHYTPFHPFPSASETSDPTTTPGSATKNDSGPVTPIQCLVYIGTPDNAQFLGPQDPQALAERIVMCRGPSGENREYLFMLEEALRGLREGEEGNEVVDEHVTDLARRVRALIKV</sequence>
<keyword evidence="7" id="KW-1185">Reference proteome</keyword>
<dbReference type="PANTHER" id="PTHR36853">
    <property type="entry name" value="EXPRESSED PROTEIN"/>
    <property type="match status" value="1"/>
</dbReference>
<feature type="compositionally biased region" description="Polar residues" evidence="2">
    <location>
        <begin position="461"/>
        <end position="479"/>
    </location>
</feature>
<evidence type="ECO:0000259" key="5">
    <source>
        <dbReference type="Pfam" id="PF12955"/>
    </source>
</evidence>
<protein>
    <recommendedName>
        <fullName evidence="5">Vacuolar sorting protein Vps3844 C-terminal domain-containing protein</fullName>
    </recommendedName>
</protein>
<comment type="caution">
    <text evidence="6">The sequence shown here is derived from an EMBL/GenBank/DDBJ whole genome shotgun (WGS) entry which is preliminary data.</text>
</comment>
<feature type="signal peptide" evidence="4">
    <location>
        <begin position="1"/>
        <end position="18"/>
    </location>
</feature>
<organism evidence="6 7">
    <name type="scientific">Cryoendolithus antarcticus</name>
    <dbReference type="NCBI Taxonomy" id="1507870"/>
    <lineage>
        <taxon>Eukaryota</taxon>
        <taxon>Fungi</taxon>
        <taxon>Dikarya</taxon>
        <taxon>Ascomycota</taxon>
        <taxon>Pezizomycotina</taxon>
        <taxon>Dothideomycetes</taxon>
        <taxon>Dothideomycetidae</taxon>
        <taxon>Cladosporiales</taxon>
        <taxon>Cladosporiaceae</taxon>
        <taxon>Cryoendolithus</taxon>
    </lineage>
</organism>
<evidence type="ECO:0000313" key="7">
    <source>
        <dbReference type="Proteomes" id="UP000192596"/>
    </source>
</evidence>
<reference evidence="7" key="1">
    <citation type="submission" date="2017-03" db="EMBL/GenBank/DDBJ databases">
        <title>Genomes of endolithic fungi from Antarctica.</title>
        <authorList>
            <person name="Coleine C."/>
            <person name="Masonjones S."/>
            <person name="Stajich J.E."/>
        </authorList>
    </citation>
    <scope>NUCLEOTIDE SEQUENCE [LARGE SCALE GENOMIC DNA]</scope>
    <source>
        <strain evidence="7">CCFEE 5527</strain>
    </source>
</reference>
<dbReference type="Pfam" id="PF04752">
    <property type="entry name" value="ChaC"/>
    <property type="match status" value="1"/>
</dbReference>